<dbReference type="FunFam" id="3.20.20.70:FF:000009">
    <property type="entry name" value="1-(5-phosphoribosyl)-5-[(5-phosphoribosylamino)methylideneamino] imidazole-4-carboxamide isomerase"/>
    <property type="match status" value="1"/>
</dbReference>
<evidence type="ECO:0000313" key="12">
    <source>
        <dbReference type="Proteomes" id="UP001185092"/>
    </source>
</evidence>
<keyword evidence="6 9" id="KW-0028">Amino-acid biosynthesis</keyword>
<dbReference type="InterPro" id="IPR011060">
    <property type="entry name" value="RibuloseP-bd_barrel"/>
</dbReference>
<comment type="similarity">
    <text evidence="4 9 10">Belongs to the HisA/HisF family.</text>
</comment>
<evidence type="ECO:0000256" key="6">
    <source>
        <dbReference type="ARBA" id="ARBA00022605"/>
    </source>
</evidence>
<dbReference type="GO" id="GO:0000105">
    <property type="term" value="P:L-histidine biosynthetic process"/>
    <property type="evidence" value="ECO:0007669"/>
    <property type="project" value="UniProtKB-UniRule"/>
</dbReference>
<dbReference type="GO" id="GO:0003949">
    <property type="term" value="F:1-(5-phosphoribosyl)-5-[(5-phosphoribosylamino)methylideneamino]imidazole-4-carboxamide isomerase activity"/>
    <property type="evidence" value="ECO:0007669"/>
    <property type="project" value="UniProtKB-UniRule"/>
</dbReference>
<dbReference type="GO" id="GO:0005737">
    <property type="term" value="C:cytoplasm"/>
    <property type="evidence" value="ECO:0007669"/>
    <property type="project" value="UniProtKB-SubCell"/>
</dbReference>
<comment type="catalytic activity">
    <reaction evidence="1 9">
        <text>1-(5-phospho-beta-D-ribosyl)-5-[(5-phospho-beta-D-ribosylamino)methylideneamino]imidazole-4-carboxamide = 5-[(5-phospho-1-deoxy-D-ribulos-1-ylimino)methylamino]-1-(5-phospho-beta-D-ribosyl)imidazole-4-carboxamide</text>
        <dbReference type="Rhea" id="RHEA:15469"/>
        <dbReference type="ChEBI" id="CHEBI:58435"/>
        <dbReference type="ChEBI" id="CHEBI:58525"/>
        <dbReference type="EC" id="5.3.1.16"/>
    </reaction>
</comment>
<dbReference type="Pfam" id="PF00977">
    <property type="entry name" value="His_biosynth"/>
    <property type="match status" value="1"/>
</dbReference>
<dbReference type="PANTHER" id="PTHR43090:SF2">
    <property type="entry name" value="1-(5-PHOSPHORIBOSYL)-5-[(5-PHOSPHORIBOSYLAMINO)METHYLIDENEAMINO] IMIDAZOLE-4-CARBOXAMIDE ISOMERASE"/>
    <property type="match status" value="1"/>
</dbReference>
<evidence type="ECO:0000256" key="9">
    <source>
        <dbReference type="HAMAP-Rule" id="MF_01014"/>
    </source>
</evidence>
<dbReference type="CDD" id="cd04732">
    <property type="entry name" value="HisA"/>
    <property type="match status" value="1"/>
</dbReference>
<evidence type="ECO:0000256" key="4">
    <source>
        <dbReference type="ARBA" id="ARBA00009667"/>
    </source>
</evidence>
<evidence type="ECO:0000313" key="11">
    <source>
        <dbReference type="EMBL" id="MDR6237482.1"/>
    </source>
</evidence>
<dbReference type="InterPro" id="IPR006062">
    <property type="entry name" value="His_biosynth"/>
</dbReference>
<gene>
    <name evidence="9" type="primary">hisA</name>
    <name evidence="11" type="ORF">HNQ88_000458</name>
</gene>
<evidence type="ECO:0000256" key="10">
    <source>
        <dbReference type="RuleBase" id="RU003657"/>
    </source>
</evidence>
<keyword evidence="8 9" id="KW-0413">Isomerase</keyword>
<dbReference type="Proteomes" id="UP001185092">
    <property type="component" value="Unassembled WGS sequence"/>
</dbReference>
<proteinExistence type="inferred from homology"/>
<evidence type="ECO:0000256" key="3">
    <source>
        <dbReference type="ARBA" id="ARBA00005133"/>
    </source>
</evidence>
<comment type="pathway">
    <text evidence="3 9">Amino-acid biosynthesis; L-histidine biosynthesis; L-histidine from 5-phospho-alpha-D-ribose 1-diphosphate: step 4/9.</text>
</comment>
<evidence type="ECO:0000256" key="7">
    <source>
        <dbReference type="ARBA" id="ARBA00023102"/>
    </source>
</evidence>
<protein>
    <recommendedName>
        <fullName evidence="9">1-(5-phosphoribosyl)-5-[(5-phosphoribosylamino)methylideneamino] imidazole-4-carboxamide isomerase</fullName>
        <ecNumber evidence="9">5.3.1.16</ecNumber>
    </recommendedName>
    <alternativeName>
        <fullName evidence="9">Phosphoribosylformimino-5-aminoimidazole carboxamide ribotide isomerase</fullName>
    </alternativeName>
</protein>
<keyword evidence="5 9" id="KW-0963">Cytoplasm</keyword>
<comment type="subcellular location">
    <subcellularLocation>
        <location evidence="2 9">Cytoplasm</location>
    </subcellularLocation>
</comment>
<dbReference type="InterPro" id="IPR044524">
    <property type="entry name" value="Isoase_HisA-like"/>
</dbReference>
<dbReference type="Gene3D" id="3.20.20.70">
    <property type="entry name" value="Aldolase class I"/>
    <property type="match status" value="1"/>
</dbReference>
<sequence>MIEIIPSVAILNGKVVRLTKGDYNNFKTYEDSPVDLATRYLDCGVKTIHLVDLNGAVNDEPQNDNIIEILKAFVPVDINFTGGIHTDGAISKAFECGANSVTIGEAAIEKNKLFSGWLMSYGREKVWLAADCIDGMIHTRGWQKNTNVNIIEHIRYFYDRGLKFAKITDIARDGVLEGPNFELYQKIVELFPDLRVYASGGVRSMDDIQQLEDIGVKGVIIGKALHEGKLNLKEIQSFCK</sequence>
<evidence type="ECO:0000256" key="5">
    <source>
        <dbReference type="ARBA" id="ARBA00022490"/>
    </source>
</evidence>
<dbReference type="HAMAP" id="MF_01014">
    <property type="entry name" value="HisA"/>
    <property type="match status" value="1"/>
</dbReference>
<keyword evidence="12" id="KW-1185">Reference proteome</keyword>
<comment type="caution">
    <text evidence="11">The sequence shown here is derived from an EMBL/GenBank/DDBJ whole genome shotgun (WGS) entry which is preliminary data.</text>
</comment>
<dbReference type="InterPro" id="IPR023016">
    <property type="entry name" value="HisA/PriA"/>
</dbReference>
<reference evidence="11" key="1">
    <citation type="submission" date="2023-07" db="EMBL/GenBank/DDBJ databases">
        <title>Genomic Encyclopedia of Type Strains, Phase IV (KMG-IV): sequencing the most valuable type-strain genomes for metagenomic binning, comparative biology and taxonomic classification.</title>
        <authorList>
            <person name="Goeker M."/>
        </authorList>
    </citation>
    <scope>NUCLEOTIDE SEQUENCE</scope>
    <source>
        <strain evidence="11">DSM 26174</strain>
    </source>
</reference>
<dbReference type="RefSeq" id="WP_309936947.1">
    <property type="nucleotide sequence ID" value="NZ_AP025305.1"/>
</dbReference>
<dbReference type="InterPro" id="IPR013785">
    <property type="entry name" value="Aldolase_TIM"/>
</dbReference>
<name>A0AAE3XIL1_9BACT</name>
<dbReference type="EC" id="5.3.1.16" evidence="9"/>
<evidence type="ECO:0000256" key="2">
    <source>
        <dbReference type="ARBA" id="ARBA00004496"/>
    </source>
</evidence>
<dbReference type="GO" id="GO:0000162">
    <property type="term" value="P:L-tryptophan biosynthetic process"/>
    <property type="evidence" value="ECO:0007669"/>
    <property type="project" value="TreeGrafter"/>
</dbReference>
<dbReference type="EMBL" id="JAVDQD010000001">
    <property type="protein sequence ID" value="MDR6237482.1"/>
    <property type="molecule type" value="Genomic_DNA"/>
</dbReference>
<comment type="caution">
    <text evidence="9">Lacks conserved residue(s) required for the propagation of feature annotation.</text>
</comment>
<feature type="active site" description="Proton donor" evidence="9">
    <location>
        <position position="131"/>
    </location>
</feature>
<organism evidence="11 12">
    <name type="scientific">Aureibacter tunicatorum</name>
    <dbReference type="NCBI Taxonomy" id="866807"/>
    <lineage>
        <taxon>Bacteria</taxon>
        <taxon>Pseudomonadati</taxon>
        <taxon>Bacteroidota</taxon>
        <taxon>Cytophagia</taxon>
        <taxon>Cytophagales</taxon>
        <taxon>Persicobacteraceae</taxon>
        <taxon>Aureibacter</taxon>
    </lineage>
</organism>
<evidence type="ECO:0000256" key="1">
    <source>
        <dbReference type="ARBA" id="ARBA00000901"/>
    </source>
</evidence>
<dbReference type="AlphaFoldDB" id="A0AAE3XIL1"/>
<dbReference type="PANTHER" id="PTHR43090">
    <property type="entry name" value="1-(5-PHOSPHORIBOSYL)-5-[(5-PHOSPHORIBOSYLAMINO)METHYLIDENEAMINO] IMIDAZOLE-4-CARBOXAMIDE ISOMERASE"/>
    <property type="match status" value="1"/>
</dbReference>
<accession>A0AAE3XIL1</accession>
<keyword evidence="7 9" id="KW-0368">Histidine biosynthesis</keyword>
<dbReference type="SUPFAM" id="SSF51366">
    <property type="entry name" value="Ribulose-phoshate binding barrel"/>
    <property type="match status" value="1"/>
</dbReference>
<evidence type="ECO:0000256" key="8">
    <source>
        <dbReference type="ARBA" id="ARBA00023235"/>
    </source>
</evidence>